<proteinExistence type="inferred from homology"/>
<evidence type="ECO:0000256" key="1">
    <source>
        <dbReference type="ARBA" id="ARBA00008520"/>
    </source>
</evidence>
<name>A0A2M9BVC2_9MICO</name>
<evidence type="ECO:0000256" key="2">
    <source>
        <dbReference type="ARBA" id="ARBA00022448"/>
    </source>
</evidence>
<dbReference type="EMBL" id="PGFB01000003">
    <property type="protein sequence ID" value="PJJ61895.1"/>
    <property type="molecule type" value="Genomic_DNA"/>
</dbReference>
<evidence type="ECO:0000256" key="3">
    <source>
        <dbReference type="SAM" id="SignalP"/>
    </source>
</evidence>
<dbReference type="Pfam" id="PF13416">
    <property type="entry name" value="SBP_bac_8"/>
    <property type="match status" value="1"/>
</dbReference>
<keyword evidence="3" id="KW-0732">Signal</keyword>
<dbReference type="PANTHER" id="PTHR43649">
    <property type="entry name" value="ARABINOSE-BINDING PROTEIN-RELATED"/>
    <property type="match status" value="1"/>
</dbReference>
<feature type="chain" id="PRO_5014728243" evidence="3">
    <location>
        <begin position="28"/>
        <end position="432"/>
    </location>
</feature>
<dbReference type="RefSeq" id="WP_211294493.1">
    <property type="nucleotide sequence ID" value="NZ_PGFB01000003.1"/>
</dbReference>
<comment type="caution">
    <text evidence="4">The sequence shown here is derived from an EMBL/GenBank/DDBJ whole genome shotgun (WGS) entry which is preliminary data.</text>
</comment>
<dbReference type="PROSITE" id="PS51257">
    <property type="entry name" value="PROKAR_LIPOPROTEIN"/>
    <property type="match status" value="1"/>
</dbReference>
<organism evidence="4 5">
    <name type="scientific">Compostimonas suwonensis</name>
    <dbReference type="NCBI Taxonomy" id="1048394"/>
    <lineage>
        <taxon>Bacteria</taxon>
        <taxon>Bacillati</taxon>
        <taxon>Actinomycetota</taxon>
        <taxon>Actinomycetes</taxon>
        <taxon>Micrococcales</taxon>
        <taxon>Microbacteriaceae</taxon>
        <taxon>Compostimonas</taxon>
    </lineage>
</organism>
<dbReference type="SUPFAM" id="SSF53850">
    <property type="entry name" value="Periplasmic binding protein-like II"/>
    <property type="match status" value="1"/>
</dbReference>
<dbReference type="InterPro" id="IPR006059">
    <property type="entry name" value="SBP"/>
</dbReference>
<dbReference type="PANTHER" id="PTHR43649:SF29">
    <property type="entry name" value="OSMOPROTECTIVE COMPOUNDS-BINDING PROTEIN GGTB"/>
    <property type="match status" value="1"/>
</dbReference>
<dbReference type="AlphaFoldDB" id="A0A2M9BVC2"/>
<dbReference type="Proteomes" id="UP000230161">
    <property type="component" value="Unassembled WGS sequence"/>
</dbReference>
<keyword evidence="4" id="KW-0762">Sugar transport</keyword>
<dbReference type="Gene3D" id="3.40.190.10">
    <property type="entry name" value="Periplasmic binding protein-like II"/>
    <property type="match status" value="2"/>
</dbReference>
<dbReference type="InterPro" id="IPR050490">
    <property type="entry name" value="Bact_solute-bd_prot1"/>
</dbReference>
<reference evidence="4 5" key="1">
    <citation type="submission" date="2017-11" db="EMBL/GenBank/DDBJ databases">
        <title>Genomic Encyclopedia of Archaeal and Bacterial Type Strains, Phase II (KMG-II): From Individual Species to Whole Genera.</title>
        <authorList>
            <person name="Goeker M."/>
        </authorList>
    </citation>
    <scope>NUCLEOTIDE SEQUENCE [LARGE SCALE GENOMIC DNA]</scope>
    <source>
        <strain evidence="4 5">DSM 25625</strain>
    </source>
</reference>
<feature type="signal peptide" evidence="3">
    <location>
        <begin position="1"/>
        <end position="27"/>
    </location>
</feature>
<protein>
    <submittedName>
        <fullName evidence="4">Multiple sugar transport system substrate-binding protein/raffinose/stachyose/melibiose transport system substrate-binding protein</fullName>
    </submittedName>
</protein>
<evidence type="ECO:0000313" key="4">
    <source>
        <dbReference type="EMBL" id="PJJ61895.1"/>
    </source>
</evidence>
<comment type="similarity">
    <text evidence="1">Belongs to the bacterial solute-binding protein 1 family.</text>
</comment>
<gene>
    <name evidence="4" type="ORF">CLV54_1682</name>
</gene>
<sequence>MKRTRTLATLALGAAALVALSACSTSATGGSTSGTGEGDATITFMTFETPALTSSFWDTSIAEAAAAVPGLSVNKIVSPDADRNAYAKQLQASGQFPDVLSSINPKDFTEAGLLEPFDQTWLDDNFLLPDGNSIDGKTYIPPTNSQIIPMIFYNKEIFAANGLSVPTTWDEFMNVVTTLRAAGVTPLEMAGGEPWSAAIPLSGLITADVIGADPDWVQQRYAGDVEFTDENVVAAVDKYRQIIDAGGFDPGALGVNYNDANAQFLSGASAMYPMGSWFIGQIKPEDADKYGTFLLPSATGESIVPFNTGGTTSVASKSKALDDSVEFAKAWSLSTDNLKTLIETDGAFPMLSQVAFEDFGATVTPVYDEAYTFVTDDSGQKVNGFAQVNNDDALPAGLNDVFYAMSQELFTSNDVQGQLAAFDTAWDQAAGQ</sequence>
<evidence type="ECO:0000313" key="5">
    <source>
        <dbReference type="Proteomes" id="UP000230161"/>
    </source>
</evidence>
<accession>A0A2M9BVC2</accession>
<keyword evidence="5" id="KW-1185">Reference proteome</keyword>
<keyword evidence="2" id="KW-0813">Transport</keyword>